<proteinExistence type="predicted"/>
<sequence length="64" mass="7341">MRDFVIVCGPKGHVWHGAHILVTERAENHVVTSLGTFRRDRYGTLRLETDPAFHLEKDPEAEQT</sequence>
<dbReference type="Proteomes" id="UP000199392">
    <property type="component" value="Unassembled WGS sequence"/>
</dbReference>
<name>A0A1I6WK41_9RHOB</name>
<dbReference type="AlphaFoldDB" id="A0A1I6WK41"/>
<organism evidence="1 2">
    <name type="scientific">Alloyangia pacifica</name>
    <dbReference type="NCBI Taxonomy" id="311180"/>
    <lineage>
        <taxon>Bacteria</taxon>
        <taxon>Pseudomonadati</taxon>
        <taxon>Pseudomonadota</taxon>
        <taxon>Alphaproteobacteria</taxon>
        <taxon>Rhodobacterales</taxon>
        <taxon>Roseobacteraceae</taxon>
        <taxon>Alloyangia</taxon>
    </lineage>
</organism>
<dbReference type="RefSeq" id="WP_092431237.1">
    <property type="nucleotide sequence ID" value="NZ_FNCL01000028.1"/>
</dbReference>
<evidence type="ECO:0000313" key="2">
    <source>
        <dbReference type="Proteomes" id="UP000199392"/>
    </source>
</evidence>
<dbReference type="EMBL" id="FOZW01000025">
    <property type="protein sequence ID" value="SFT26333.1"/>
    <property type="molecule type" value="Genomic_DNA"/>
</dbReference>
<evidence type="ECO:0000313" key="1">
    <source>
        <dbReference type="EMBL" id="SFT26333.1"/>
    </source>
</evidence>
<accession>A0A1I6WK41</accession>
<gene>
    <name evidence="1" type="ORF">SAMN04488050_1256</name>
</gene>
<protein>
    <submittedName>
        <fullName evidence="1">Uncharacterized protein</fullName>
    </submittedName>
</protein>
<keyword evidence="2" id="KW-1185">Reference proteome</keyword>
<reference evidence="2" key="1">
    <citation type="submission" date="2016-10" db="EMBL/GenBank/DDBJ databases">
        <authorList>
            <person name="Varghese N."/>
            <person name="Submissions S."/>
        </authorList>
    </citation>
    <scope>NUCLEOTIDE SEQUENCE [LARGE SCALE GENOMIC DNA]</scope>
    <source>
        <strain evidence="2">DSM 26894</strain>
    </source>
</reference>